<gene>
    <name evidence="3" type="ORF">C1SCF055_LOCUS18604</name>
</gene>
<keyword evidence="6" id="KW-1185">Reference proteome</keyword>
<feature type="compositionally biased region" description="Polar residues" evidence="2">
    <location>
        <begin position="67"/>
        <end position="76"/>
    </location>
</feature>
<comment type="caution">
    <text evidence="3">The sequence shown here is derived from an EMBL/GenBank/DDBJ whole genome shotgun (WGS) entry which is preliminary data.</text>
</comment>
<feature type="compositionally biased region" description="Low complexity" evidence="2">
    <location>
        <begin position="467"/>
        <end position="479"/>
    </location>
</feature>
<dbReference type="AlphaFoldDB" id="A0A9P1CJB0"/>
<dbReference type="Proteomes" id="UP001152797">
    <property type="component" value="Unassembled WGS sequence"/>
</dbReference>
<reference evidence="3" key="1">
    <citation type="submission" date="2022-10" db="EMBL/GenBank/DDBJ databases">
        <authorList>
            <person name="Chen Y."/>
            <person name="Dougan E. K."/>
            <person name="Chan C."/>
            <person name="Rhodes N."/>
            <person name="Thang M."/>
        </authorList>
    </citation>
    <scope>NUCLEOTIDE SEQUENCE</scope>
</reference>
<evidence type="ECO:0000313" key="6">
    <source>
        <dbReference type="Proteomes" id="UP001152797"/>
    </source>
</evidence>
<reference evidence="4" key="2">
    <citation type="submission" date="2024-04" db="EMBL/GenBank/DDBJ databases">
        <authorList>
            <person name="Chen Y."/>
            <person name="Shah S."/>
            <person name="Dougan E. K."/>
            <person name="Thang M."/>
            <person name="Chan C."/>
        </authorList>
    </citation>
    <scope>NUCLEOTIDE SEQUENCE [LARGE SCALE GENOMIC DNA]</scope>
</reference>
<protein>
    <submittedName>
        <fullName evidence="5">Reticulocyte-binding protein 2-like a</fullName>
    </submittedName>
</protein>
<feature type="compositionally biased region" description="Low complexity" evidence="2">
    <location>
        <begin position="77"/>
        <end position="91"/>
    </location>
</feature>
<feature type="coiled-coil region" evidence="1">
    <location>
        <begin position="160"/>
        <end position="296"/>
    </location>
</feature>
<feature type="compositionally biased region" description="Low complexity" evidence="2">
    <location>
        <begin position="528"/>
        <end position="538"/>
    </location>
</feature>
<dbReference type="EMBL" id="CAMXCT030001624">
    <property type="protein sequence ID" value="CAL4779030.1"/>
    <property type="molecule type" value="Genomic_DNA"/>
</dbReference>
<keyword evidence="1" id="KW-0175">Coiled coil</keyword>
<evidence type="ECO:0000313" key="3">
    <source>
        <dbReference type="EMBL" id="CAI3991718.1"/>
    </source>
</evidence>
<feature type="compositionally biased region" description="Polar residues" evidence="2">
    <location>
        <begin position="553"/>
        <end position="577"/>
    </location>
</feature>
<evidence type="ECO:0000313" key="5">
    <source>
        <dbReference type="EMBL" id="CAL4779030.1"/>
    </source>
</evidence>
<feature type="region of interest" description="Disordered" evidence="2">
    <location>
        <begin position="51"/>
        <end position="98"/>
    </location>
</feature>
<name>A0A9P1CJB0_9DINO</name>
<organism evidence="3">
    <name type="scientific">Cladocopium goreaui</name>
    <dbReference type="NCBI Taxonomy" id="2562237"/>
    <lineage>
        <taxon>Eukaryota</taxon>
        <taxon>Sar</taxon>
        <taxon>Alveolata</taxon>
        <taxon>Dinophyceae</taxon>
        <taxon>Suessiales</taxon>
        <taxon>Symbiodiniaceae</taxon>
        <taxon>Cladocopium</taxon>
    </lineage>
</organism>
<feature type="region of interest" description="Disordered" evidence="2">
    <location>
        <begin position="405"/>
        <end position="507"/>
    </location>
</feature>
<proteinExistence type="predicted"/>
<feature type="region of interest" description="Disordered" evidence="2">
    <location>
        <begin position="525"/>
        <end position="618"/>
    </location>
</feature>
<dbReference type="EMBL" id="CAMXCT010001624">
    <property type="protein sequence ID" value="CAI3991718.1"/>
    <property type="molecule type" value="Genomic_DNA"/>
</dbReference>
<evidence type="ECO:0000256" key="1">
    <source>
        <dbReference type="SAM" id="Coils"/>
    </source>
</evidence>
<evidence type="ECO:0000313" key="4">
    <source>
        <dbReference type="EMBL" id="CAL1145093.1"/>
    </source>
</evidence>
<evidence type="ECO:0000256" key="2">
    <source>
        <dbReference type="SAM" id="MobiDB-lite"/>
    </source>
</evidence>
<accession>A0A9P1CJB0</accession>
<dbReference type="EMBL" id="CAMXCT020001624">
    <property type="protein sequence ID" value="CAL1145093.1"/>
    <property type="molecule type" value="Genomic_DNA"/>
</dbReference>
<sequence length="618" mass="66373">MSGRPVSVPSGFRTPPVPHAMHVRMQMPSFQPTVHRVIRQDGCCQIRWRSADSGAETSRDPGAVGLQSGSRSSTETLPGGELHPLPHLGEGTPMRFTSEPNRHELQEYMAQRVATKKHTERLADHAEQLSGLLALTPGSASRKSDEGACSELLELLGAISAAARRQSAEAQKQLQEERLAATERLAAFEAHSTQMREELQALKVELQDSEALLRESRAEQSAEAALKTQLAEERRKAQEQQRIQEQLEQRLNQREEELQETVRRSDERIKGQERQIAELRERLQEAYEAQHQHQMRELIHAAAQEANILPREEPTSAVSRRLFSSSLLTADSAVSSANSTFVFEGEVPLGGGGLQYCRDQASGEPSNNAAAKACNAGVLACSPLSGAAGSPKLDARGSLISSLAPSSEVVVEPSPTESNLSPAVASLERSPVRPGGRPPSAAPALPGRVASLERGRAAPSPHGTGTGSSLYALSSSEGSQPQARGRPRWCGGAGSRPPTPHLDDVEAPPRGYVAEKIIFFDRCHTPQTPASAPRGPSRRPSPVPTPLGRHVLPNQSNQSTAKSQTNGASAISASCTGGRSRVFGPAVHSCDEPIELVASPPTHKECRRRLSYPDALAD</sequence>